<accession>A0A1Y2LTV8</accession>
<reference evidence="1 2" key="1">
    <citation type="journal article" date="2017" name="Genome Announc.">
        <title>Genome sequence of the saprophytic ascomycete Epicoccum nigrum ICMP 19927 strain isolated from New Zealand.</title>
        <authorList>
            <person name="Fokin M."/>
            <person name="Fleetwood D."/>
            <person name="Weir B.S."/>
            <person name="Villas-Boas S.G."/>
        </authorList>
    </citation>
    <scope>NUCLEOTIDE SEQUENCE [LARGE SCALE GENOMIC DNA]</scope>
    <source>
        <strain evidence="1 2">ICMP 19927</strain>
    </source>
</reference>
<gene>
    <name evidence="1" type="ORF">B5807_09878</name>
</gene>
<dbReference type="InParanoid" id="A0A1Y2LTV8"/>
<organism evidence="1 2">
    <name type="scientific">Epicoccum nigrum</name>
    <name type="common">Soil fungus</name>
    <name type="synonym">Epicoccum purpurascens</name>
    <dbReference type="NCBI Taxonomy" id="105696"/>
    <lineage>
        <taxon>Eukaryota</taxon>
        <taxon>Fungi</taxon>
        <taxon>Dikarya</taxon>
        <taxon>Ascomycota</taxon>
        <taxon>Pezizomycotina</taxon>
        <taxon>Dothideomycetes</taxon>
        <taxon>Pleosporomycetidae</taxon>
        <taxon>Pleosporales</taxon>
        <taxon>Pleosporineae</taxon>
        <taxon>Didymellaceae</taxon>
        <taxon>Epicoccum</taxon>
    </lineage>
</organism>
<keyword evidence="2" id="KW-1185">Reference proteome</keyword>
<dbReference type="Proteomes" id="UP000193240">
    <property type="component" value="Unassembled WGS sequence"/>
</dbReference>
<protein>
    <submittedName>
        <fullName evidence="1">Uncharacterized protein</fullName>
    </submittedName>
</protein>
<evidence type="ECO:0000313" key="2">
    <source>
        <dbReference type="Proteomes" id="UP000193240"/>
    </source>
</evidence>
<dbReference type="EMBL" id="KZ107849">
    <property type="protein sequence ID" value="OSS47042.1"/>
    <property type="molecule type" value="Genomic_DNA"/>
</dbReference>
<sequence length="56" mass="6536">MTKDEEAAQALYNARDLVTQRLIDLNTMESNSQVHASLLNQFVHYLLESLPYIKWL</sequence>
<dbReference type="AlphaFoldDB" id="A0A1Y2LTV8"/>
<evidence type="ECO:0000313" key="1">
    <source>
        <dbReference type="EMBL" id="OSS47042.1"/>
    </source>
</evidence>
<name>A0A1Y2LTV8_EPING</name>
<proteinExistence type="predicted"/>